<dbReference type="PRINTS" id="PR00338">
    <property type="entry name" value="NUSGTNSCPFCT"/>
</dbReference>
<dbReference type="KEGG" id="mff:MFFC18_39250"/>
<dbReference type="CDD" id="cd09891">
    <property type="entry name" value="NGN_Bact_1"/>
    <property type="match status" value="1"/>
</dbReference>
<sequence>MSDEESLPEDAEAATAVDGAEESVTEDQVAGDVVGAASDAAPEPELSPEDLEFSADEIITDEDGEDDEWADDDEDASPIEEFVEPVKEVKASDLEMNWYILKVQVNREKGICESLRRAVRMANMQEFFGDILVPTEDVREFTKAGKPKITKRKLYPGYIVVNMAITDESWFLVRDTSGIGDFAGAAGRPSPLSQEEIDRIIAAARPPKGEEGEEQIKTTIPFKVGDRVRVKEGYFQNYEGDVASVDERNGRIEVMINIFGRPNPVDMDHWHVEMVK</sequence>
<proteinExistence type="inferred from homology"/>
<dbReference type="Proteomes" id="UP000322214">
    <property type="component" value="Chromosome"/>
</dbReference>
<dbReference type="InterPro" id="IPR001062">
    <property type="entry name" value="Transcrpt_antiterm_NusG"/>
</dbReference>
<evidence type="ECO:0000313" key="11">
    <source>
        <dbReference type="Proteomes" id="UP000322214"/>
    </source>
</evidence>
<evidence type="ECO:0000256" key="7">
    <source>
        <dbReference type="RuleBase" id="RU000538"/>
    </source>
</evidence>
<dbReference type="SUPFAM" id="SSF82679">
    <property type="entry name" value="N-utilization substance G protein NusG, N-terminal domain"/>
    <property type="match status" value="1"/>
</dbReference>
<dbReference type="NCBIfam" id="TIGR00922">
    <property type="entry name" value="nusG"/>
    <property type="match status" value="1"/>
</dbReference>
<dbReference type="AlphaFoldDB" id="A0A5B9PER3"/>
<feature type="compositionally biased region" description="Acidic residues" evidence="8">
    <location>
        <begin position="1"/>
        <end position="12"/>
    </location>
</feature>
<dbReference type="PANTHER" id="PTHR30265:SF2">
    <property type="entry name" value="TRANSCRIPTION TERMINATION_ANTITERMINATION PROTEIN NUSG"/>
    <property type="match status" value="1"/>
</dbReference>
<dbReference type="Gene3D" id="3.30.70.940">
    <property type="entry name" value="NusG, N-terminal domain"/>
    <property type="match status" value="1"/>
</dbReference>
<evidence type="ECO:0000259" key="9">
    <source>
        <dbReference type="SMART" id="SM00738"/>
    </source>
</evidence>
<dbReference type="Gene3D" id="2.30.30.30">
    <property type="match status" value="1"/>
</dbReference>
<dbReference type="PANTHER" id="PTHR30265">
    <property type="entry name" value="RHO-INTERACTING TRANSCRIPTION TERMINATION FACTOR NUSG"/>
    <property type="match status" value="1"/>
</dbReference>
<keyword evidence="1 5" id="KW-0806">Transcription termination</keyword>
<dbReference type="EMBL" id="CP042912">
    <property type="protein sequence ID" value="QEG24019.1"/>
    <property type="molecule type" value="Genomic_DNA"/>
</dbReference>
<feature type="domain" description="NusG-like N-terminal" evidence="9">
    <location>
        <begin position="95"/>
        <end position="204"/>
    </location>
</feature>
<keyword evidence="11" id="KW-1185">Reference proteome</keyword>
<evidence type="ECO:0000313" key="10">
    <source>
        <dbReference type="EMBL" id="QEG24019.1"/>
    </source>
</evidence>
<organism evidence="10 11">
    <name type="scientific">Mariniblastus fucicola</name>
    <dbReference type="NCBI Taxonomy" id="980251"/>
    <lineage>
        <taxon>Bacteria</taxon>
        <taxon>Pseudomonadati</taxon>
        <taxon>Planctomycetota</taxon>
        <taxon>Planctomycetia</taxon>
        <taxon>Pirellulales</taxon>
        <taxon>Pirellulaceae</taxon>
        <taxon>Mariniblastus</taxon>
    </lineage>
</organism>
<dbReference type="STRING" id="980251.GCA_001642875_04175"/>
<dbReference type="InterPro" id="IPR043425">
    <property type="entry name" value="NusG-like"/>
</dbReference>
<dbReference type="InterPro" id="IPR014722">
    <property type="entry name" value="Rib_uL2_dom2"/>
</dbReference>
<gene>
    <name evidence="5" type="primary">nusG</name>
    <name evidence="10" type="ORF">MFFC18_39250</name>
</gene>
<dbReference type="OrthoDB" id="9809075at2"/>
<evidence type="ECO:0000256" key="8">
    <source>
        <dbReference type="SAM" id="MobiDB-lite"/>
    </source>
</evidence>
<evidence type="ECO:0000256" key="6">
    <source>
        <dbReference type="NCBIfam" id="TIGR00922"/>
    </source>
</evidence>
<accession>A0A5B9PER3</accession>
<evidence type="ECO:0000256" key="4">
    <source>
        <dbReference type="ARBA" id="ARBA00023163"/>
    </source>
</evidence>
<feature type="compositionally biased region" description="Acidic residues" evidence="8">
    <location>
        <begin position="46"/>
        <end position="73"/>
    </location>
</feature>
<comment type="function">
    <text evidence="5 7">Participates in transcription elongation, termination and antitermination.</text>
</comment>
<keyword evidence="3 5" id="KW-0805">Transcription regulation</keyword>
<keyword evidence="2 5" id="KW-0889">Transcription antitermination</keyword>
<dbReference type="CDD" id="cd06091">
    <property type="entry name" value="KOW_NusG"/>
    <property type="match status" value="1"/>
</dbReference>
<dbReference type="GO" id="GO:0006354">
    <property type="term" value="P:DNA-templated transcription elongation"/>
    <property type="evidence" value="ECO:0007669"/>
    <property type="project" value="UniProtKB-UniRule"/>
</dbReference>
<dbReference type="SMART" id="SM00738">
    <property type="entry name" value="NGN"/>
    <property type="match status" value="1"/>
</dbReference>
<feature type="compositionally biased region" description="Low complexity" evidence="8">
    <location>
        <begin position="30"/>
        <end position="41"/>
    </location>
</feature>
<evidence type="ECO:0000256" key="1">
    <source>
        <dbReference type="ARBA" id="ARBA00022472"/>
    </source>
</evidence>
<keyword evidence="4 5" id="KW-0804">Transcription</keyword>
<dbReference type="RefSeq" id="WP_084416800.1">
    <property type="nucleotide sequence ID" value="NZ_CP042912.1"/>
</dbReference>
<dbReference type="HAMAP" id="MF_00948">
    <property type="entry name" value="NusG"/>
    <property type="match status" value="1"/>
</dbReference>
<dbReference type="InterPro" id="IPR036735">
    <property type="entry name" value="NGN_dom_sf"/>
</dbReference>
<dbReference type="InterPro" id="IPR008991">
    <property type="entry name" value="Translation_prot_SH3-like_sf"/>
</dbReference>
<evidence type="ECO:0000256" key="3">
    <source>
        <dbReference type="ARBA" id="ARBA00023015"/>
    </source>
</evidence>
<dbReference type="GO" id="GO:0006353">
    <property type="term" value="P:DNA-templated transcription termination"/>
    <property type="evidence" value="ECO:0007669"/>
    <property type="project" value="UniProtKB-UniRule"/>
</dbReference>
<evidence type="ECO:0000256" key="5">
    <source>
        <dbReference type="HAMAP-Rule" id="MF_00948"/>
    </source>
</evidence>
<dbReference type="InterPro" id="IPR047050">
    <property type="entry name" value="NGN"/>
</dbReference>
<comment type="similarity">
    <text evidence="5 7">Belongs to the NusG family.</text>
</comment>
<dbReference type="InterPro" id="IPR006645">
    <property type="entry name" value="NGN-like_dom"/>
</dbReference>
<reference evidence="10 11" key="1">
    <citation type="submission" date="2019-08" db="EMBL/GenBank/DDBJ databases">
        <title>Deep-cultivation of Planctomycetes and their phenomic and genomic characterization uncovers novel biology.</title>
        <authorList>
            <person name="Wiegand S."/>
            <person name="Jogler M."/>
            <person name="Boedeker C."/>
            <person name="Pinto D."/>
            <person name="Vollmers J."/>
            <person name="Rivas-Marin E."/>
            <person name="Kohn T."/>
            <person name="Peeters S.H."/>
            <person name="Heuer A."/>
            <person name="Rast P."/>
            <person name="Oberbeckmann S."/>
            <person name="Bunk B."/>
            <person name="Jeske O."/>
            <person name="Meyerdierks A."/>
            <person name="Storesund J.E."/>
            <person name="Kallscheuer N."/>
            <person name="Luecker S."/>
            <person name="Lage O.M."/>
            <person name="Pohl T."/>
            <person name="Merkel B.J."/>
            <person name="Hornburger P."/>
            <person name="Mueller R.-W."/>
            <person name="Bruemmer F."/>
            <person name="Labrenz M."/>
            <person name="Spormann A.M."/>
            <person name="Op den Camp H."/>
            <person name="Overmann J."/>
            <person name="Amann R."/>
            <person name="Jetten M.S.M."/>
            <person name="Mascher T."/>
            <person name="Medema M.H."/>
            <person name="Devos D.P."/>
            <person name="Kaster A.-K."/>
            <person name="Ovreas L."/>
            <person name="Rohde M."/>
            <person name="Galperin M.Y."/>
            <person name="Jogler C."/>
        </authorList>
    </citation>
    <scope>NUCLEOTIDE SEQUENCE [LARGE SCALE GENOMIC DNA]</scope>
    <source>
        <strain evidence="10 11">FC18</strain>
    </source>
</reference>
<feature type="region of interest" description="Disordered" evidence="8">
    <location>
        <begin position="1"/>
        <end position="73"/>
    </location>
</feature>
<dbReference type="Pfam" id="PF02357">
    <property type="entry name" value="NusG"/>
    <property type="match status" value="1"/>
</dbReference>
<name>A0A5B9PER3_9BACT</name>
<dbReference type="GO" id="GO:0005829">
    <property type="term" value="C:cytosol"/>
    <property type="evidence" value="ECO:0007669"/>
    <property type="project" value="TreeGrafter"/>
</dbReference>
<dbReference type="GO" id="GO:0031564">
    <property type="term" value="P:transcription antitermination"/>
    <property type="evidence" value="ECO:0007669"/>
    <property type="project" value="UniProtKB-UniRule"/>
</dbReference>
<evidence type="ECO:0000256" key="2">
    <source>
        <dbReference type="ARBA" id="ARBA00022814"/>
    </source>
</evidence>
<protein>
    <recommendedName>
        <fullName evidence="5 6">Transcription termination/antitermination protein NusG</fullName>
    </recommendedName>
</protein>
<dbReference type="SUPFAM" id="SSF50104">
    <property type="entry name" value="Translation proteins SH3-like domain"/>
    <property type="match status" value="1"/>
</dbReference>
<dbReference type="GO" id="GO:0032784">
    <property type="term" value="P:regulation of DNA-templated transcription elongation"/>
    <property type="evidence" value="ECO:0007669"/>
    <property type="project" value="InterPro"/>
</dbReference>